<dbReference type="GO" id="GO:0042026">
    <property type="term" value="P:protein refolding"/>
    <property type="evidence" value="ECO:0007669"/>
    <property type="project" value="InterPro"/>
</dbReference>
<dbReference type="NCBIfam" id="NF009489">
    <property type="entry name" value="PRK12851.1"/>
    <property type="match status" value="1"/>
</dbReference>
<dbReference type="NCBIfam" id="NF009487">
    <property type="entry name" value="PRK12849.1"/>
    <property type="match status" value="1"/>
</dbReference>
<dbReference type="FunFam" id="3.50.7.10:FF:000001">
    <property type="entry name" value="60 kDa chaperonin"/>
    <property type="match status" value="1"/>
</dbReference>
<gene>
    <name evidence="5" type="ORF">UFOPK2810_01469</name>
</gene>
<evidence type="ECO:0000256" key="1">
    <source>
        <dbReference type="ARBA" id="ARBA00006607"/>
    </source>
</evidence>
<keyword evidence="4" id="KW-0143">Chaperone</keyword>
<dbReference type="InterPro" id="IPR027409">
    <property type="entry name" value="GroEL-like_apical_dom_sf"/>
</dbReference>
<dbReference type="NCBIfam" id="NF000592">
    <property type="entry name" value="PRK00013.1"/>
    <property type="match status" value="1"/>
</dbReference>
<evidence type="ECO:0000313" key="5">
    <source>
        <dbReference type="EMBL" id="CAB4762915.1"/>
    </source>
</evidence>
<dbReference type="Gene3D" id="1.10.560.10">
    <property type="entry name" value="GroEL-like equatorial domain"/>
    <property type="match status" value="1"/>
</dbReference>
<dbReference type="PRINTS" id="PR00298">
    <property type="entry name" value="CHAPERONIN60"/>
</dbReference>
<keyword evidence="3" id="KW-0067">ATP-binding</keyword>
<dbReference type="InterPro" id="IPR027413">
    <property type="entry name" value="GROEL-like_equatorial_sf"/>
</dbReference>
<accession>A0A6J6UUZ2</accession>
<dbReference type="InterPro" id="IPR002423">
    <property type="entry name" value="Cpn60/GroEL/TCP-1"/>
</dbReference>
<proteinExistence type="inferred from homology"/>
<dbReference type="PROSITE" id="PS00296">
    <property type="entry name" value="CHAPERONINS_CPN60"/>
    <property type="match status" value="1"/>
</dbReference>
<dbReference type="GO" id="GO:0140662">
    <property type="term" value="F:ATP-dependent protein folding chaperone"/>
    <property type="evidence" value="ECO:0007669"/>
    <property type="project" value="InterPro"/>
</dbReference>
<dbReference type="GO" id="GO:0005524">
    <property type="term" value="F:ATP binding"/>
    <property type="evidence" value="ECO:0007669"/>
    <property type="project" value="UniProtKB-KW"/>
</dbReference>
<sequence>MDKVGKEGVITVEESNTFGLELELTEGMRFDKGYISPYFVTDAERMEAVLEDPYILIANSKISAVKDVLPILEKVMQSGKPLLILAEDVEGEALATLVVNKIRGTFRSVSVKAPGFGDRRKAMLQDIAILTGAQVISEEVGLKLDGTTLDLLGRARKVVVTKDETTIVEGAGDQEQIQGRVNQIRAEIDKSDSDYDREKLQERLAKLAGGVAVIKVGAATEVELKERKHRIEDAVRNAKAAVEEGIVAGGGVALIQAMKSAAGKIDALGLTDEQLVGANIVRVAVSAPLKQIAENAGLEGGVVVEKVRELPAGHGLDASNGEYVDMIAMGIIDPAKVTRSALQNAASIAGLFLTTEVVVADKPEKAAAPMGGGDGGMGGMDF</sequence>
<protein>
    <submittedName>
        <fullName evidence="5">Unannotated protein</fullName>
    </submittedName>
</protein>
<dbReference type="Pfam" id="PF00118">
    <property type="entry name" value="Cpn60_TCP1"/>
    <property type="match status" value="1"/>
</dbReference>
<evidence type="ECO:0000256" key="2">
    <source>
        <dbReference type="ARBA" id="ARBA00022741"/>
    </source>
</evidence>
<dbReference type="CDD" id="cd03344">
    <property type="entry name" value="GroEL"/>
    <property type="match status" value="1"/>
</dbReference>
<evidence type="ECO:0000256" key="3">
    <source>
        <dbReference type="ARBA" id="ARBA00022840"/>
    </source>
</evidence>
<organism evidence="5">
    <name type="scientific">freshwater metagenome</name>
    <dbReference type="NCBI Taxonomy" id="449393"/>
    <lineage>
        <taxon>unclassified sequences</taxon>
        <taxon>metagenomes</taxon>
        <taxon>ecological metagenomes</taxon>
    </lineage>
</organism>
<reference evidence="5" key="1">
    <citation type="submission" date="2020-05" db="EMBL/GenBank/DDBJ databases">
        <authorList>
            <person name="Chiriac C."/>
            <person name="Salcher M."/>
            <person name="Ghai R."/>
            <person name="Kavagutti S V."/>
        </authorList>
    </citation>
    <scope>NUCLEOTIDE SEQUENCE</scope>
</reference>
<dbReference type="SUPFAM" id="SSF52029">
    <property type="entry name" value="GroEL apical domain-like"/>
    <property type="match status" value="1"/>
</dbReference>
<dbReference type="AlphaFoldDB" id="A0A6J6UUZ2"/>
<dbReference type="EMBL" id="CAEZYZ010000284">
    <property type="protein sequence ID" value="CAB4762915.1"/>
    <property type="molecule type" value="Genomic_DNA"/>
</dbReference>
<evidence type="ECO:0000256" key="4">
    <source>
        <dbReference type="ARBA" id="ARBA00023186"/>
    </source>
</evidence>
<comment type="similarity">
    <text evidence="1">Belongs to the chaperonin (HSP60) family.</text>
</comment>
<dbReference type="NCBIfam" id="NF009488">
    <property type="entry name" value="PRK12850.1"/>
    <property type="match status" value="1"/>
</dbReference>
<dbReference type="InterPro" id="IPR001844">
    <property type="entry name" value="Cpn60/GroEL"/>
</dbReference>
<keyword evidence="2" id="KW-0547">Nucleotide-binding</keyword>
<dbReference type="InterPro" id="IPR018370">
    <property type="entry name" value="Chaperonin_Cpn60_CS"/>
</dbReference>
<dbReference type="Gene3D" id="3.50.7.10">
    <property type="entry name" value="GroEL"/>
    <property type="match status" value="1"/>
</dbReference>
<dbReference type="SUPFAM" id="SSF48592">
    <property type="entry name" value="GroEL equatorial domain-like"/>
    <property type="match status" value="1"/>
</dbReference>
<dbReference type="PANTHER" id="PTHR45633">
    <property type="entry name" value="60 KDA HEAT SHOCK PROTEIN, MITOCHONDRIAL"/>
    <property type="match status" value="1"/>
</dbReference>
<name>A0A6J6UUZ2_9ZZZZ</name>